<dbReference type="PANTHER" id="PTHR12599:SF0">
    <property type="entry name" value="PTERIN-4-ALPHA-CARBINOLAMINE DEHYDRATASE"/>
    <property type="match status" value="1"/>
</dbReference>
<dbReference type="Gene3D" id="3.30.1360.20">
    <property type="entry name" value="Transcriptional coactivator/pterin dehydratase"/>
    <property type="match status" value="1"/>
</dbReference>
<dbReference type="HAMAP" id="MF_00434">
    <property type="entry name" value="Pterin_4_alpha"/>
    <property type="match status" value="1"/>
</dbReference>
<sequence length="144" mass="16284">MNVSRICSAVKMTGRKQSSTLTGCQKNALVNLCQGPFPWEKMEDGREGIQKTFHFADFNQAFSFMQRTALLAEKIDHHPEWFNVYNVVEVKLTTHDTGGISSKDIEMARRMDEYASALLPFQIPEEPVEVPLSEVVVEKTTSSK</sequence>
<dbReference type="Proteomes" id="UP001054902">
    <property type="component" value="Unassembled WGS sequence"/>
</dbReference>
<dbReference type="EC" id="4.2.1.96" evidence="3"/>
<dbReference type="CDD" id="cd00914">
    <property type="entry name" value="PCD_DCoH_subfamily_b"/>
    <property type="match status" value="1"/>
</dbReference>
<evidence type="ECO:0000256" key="5">
    <source>
        <dbReference type="ARBA" id="ARBA00030497"/>
    </source>
</evidence>
<dbReference type="Pfam" id="PF01329">
    <property type="entry name" value="Pterin_4a"/>
    <property type="match status" value="1"/>
</dbReference>
<dbReference type="InterPro" id="IPR036428">
    <property type="entry name" value="PCD_sf"/>
</dbReference>
<dbReference type="InterPro" id="IPR001533">
    <property type="entry name" value="Pterin_deHydtase"/>
</dbReference>
<keyword evidence="4" id="KW-0456">Lyase</keyword>
<dbReference type="EMBL" id="BLLK01000045">
    <property type="protein sequence ID" value="GFH51635.1"/>
    <property type="molecule type" value="Genomic_DNA"/>
</dbReference>
<evidence type="ECO:0000256" key="3">
    <source>
        <dbReference type="ARBA" id="ARBA00013252"/>
    </source>
</evidence>
<comment type="catalytic activity">
    <reaction evidence="1">
        <text>(4aS,6R)-4a-hydroxy-L-erythro-5,6,7,8-tetrahydrobiopterin = (6R)-L-erythro-6,7-dihydrobiopterin + H2O</text>
        <dbReference type="Rhea" id="RHEA:11920"/>
        <dbReference type="ChEBI" id="CHEBI:15377"/>
        <dbReference type="ChEBI" id="CHEBI:15642"/>
        <dbReference type="ChEBI" id="CHEBI:43120"/>
        <dbReference type="EC" id="4.2.1.96"/>
    </reaction>
</comment>
<evidence type="ECO:0000313" key="7">
    <source>
        <dbReference type="Proteomes" id="UP001054902"/>
    </source>
</evidence>
<protein>
    <recommendedName>
        <fullName evidence="3">4a-hydroxytetrahydrobiopterin dehydratase</fullName>
        <ecNumber evidence="3">4.2.1.96</ecNumber>
    </recommendedName>
    <alternativeName>
        <fullName evidence="5">4-alpha-hydroxy-tetrahydropterin dehydratase</fullName>
    </alternativeName>
</protein>
<evidence type="ECO:0000313" key="6">
    <source>
        <dbReference type="EMBL" id="GFH51635.1"/>
    </source>
</evidence>
<dbReference type="PANTHER" id="PTHR12599">
    <property type="entry name" value="PTERIN-4-ALPHA-CARBINOLAMINE DEHYDRATASE"/>
    <property type="match status" value="1"/>
</dbReference>
<dbReference type="GO" id="GO:0008124">
    <property type="term" value="F:4-alpha-hydroxytetrahydrobiopterin dehydratase activity"/>
    <property type="evidence" value="ECO:0007669"/>
    <property type="project" value="UniProtKB-EC"/>
</dbReference>
<comment type="caution">
    <text evidence="6">The sequence shown here is derived from an EMBL/GenBank/DDBJ whole genome shotgun (WGS) entry which is preliminary data.</text>
</comment>
<organism evidence="6 7">
    <name type="scientific">Chaetoceros tenuissimus</name>
    <dbReference type="NCBI Taxonomy" id="426638"/>
    <lineage>
        <taxon>Eukaryota</taxon>
        <taxon>Sar</taxon>
        <taxon>Stramenopiles</taxon>
        <taxon>Ochrophyta</taxon>
        <taxon>Bacillariophyta</taxon>
        <taxon>Coscinodiscophyceae</taxon>
        <taxon>Chaetocerotophycidae</taxon>
        <taxon>Chaetocerotales</taxon>
        <taxon>Chaetocerotaceae</taxon>
        <taxon>Chaetoceros</taxon>
    </lineage>
</organism>
<gene>
    <name evidence="6" type="ORF">CTEN210_08111</name>
</gene>
<comment type="similarity">
    <text evidence="2">Belongs to the pterin-4-alpha-carbinolamine dehydratase family.</text>
</comment>
<dbReference type="NCBIfam" id="NF002018">
    <property type="entry name" value="PRK00823.1-3"/>
    <property type="match status" value="1"/>
</dbReference>
<dbReference type="AlphaFoldDB" id="A0AAD3H5Z0"/>
<accession>A0AAD3H5Z0</accession>
<reference evidence="6 7" key="1">
    <citation type="journal article" date="2021" name="Sci. Rep.">
        <title>The genome of the diatom Chaetoceros tenuissimus carries an ancient integrated fragment of an extant virus.</title>
        <authorList>
            <person name="Hongo Y."/>
            <person name="Kimura K."/>
            <person name="Takaki Y."/>
            <person name="Yoshida Y."/>
            <person name="Baba S."/>
            <person name="Kobayashi G."/>
            <person name="Nagasaki K."/>
            <person name="Hano T."/>
            <person name="Tomaru Y."/>
        </authorList>
    </citation>
    <scope>NUCLEOTIDE SEQUENCE [LARGE SCALE GENOMIC DNA]</scope>
    <source>
        <strain evidence="6 7">NIES-3715</strain>
    </source>
</reference>
<dbReference type="SUPFAM" id="SSF55248">
    <property type="entry name" value="PCD-like"/>
    <property type="match status" value="1"/>
</dbReference>
<evidence type="ECO:0000256" key="4">
    <source>
        <dbReference type="ARBA" id="ARBA00023239"/>
    </source>
</evidence>
<keyword evidence="7" id="KW-1185">Reference proteome</keyword>
<evidence type="ECO:0000256" key="1">
    <source>
        <dbReference type="ARBA" id="ARBA00001554"/>
    </source>
</evidence>
<dbReference type="GO" id="GO:0006729">
    <property type="term" value="P:tetrahydrobiopterin biosynthetic process"/>
    <property type="evidence" value="ECO:0007669"/>
    <property type="project" value="InterPro"/>
</dbReference>
<name>A0AAD3H5Z0_9STRA</name>
<proteinExistence type="inferred from homology"/>
<evidence type="ECO:0000256" key="2">
    <source>
        <dbReference type="ARBA" id="ARBA00006472"/>
    </source>
</evidence>